<sequence length="85" mass="9511">MQGQTTHIASHAPKALILRDEGMAISIKGFSADTGDKADTDYRDEYNRHGFAERELLVACAVIQTKRFVHPSKHKEDAQNDKAKE</sequence>
<dbReference type="EMBL" id="JAJEKE010000009">
    <property type="protein sequence ID" value="MCQ1530095.1"/>
    <property type="molecule type" value="Genomic_DNA"/>
</dbReference>
<dbReference type="Proteomes" id="UP001651880">
    <property type="component" value="Unassembled WGS sequence"/>
</dbReference>
<evidence type="ECO:0000313" key="1">
    <source>
        <dbReference type="EMBL" id="MCQ1530095.1"/>
    </source>
</evidence>
<name>A0ABT1NFQ2_9FIRM</name>
<protein>
    <submittedName>
        <fullName evidence="1">Uncharacterized protein</fullName>
    </submittedName>
</protein>
<keyword evidence="2" id="KW-1185">Reference proteome</keyword>
<accession>A0ABT1NFQ2</accession>
<proteinExistence type="predicted"/>
<dbReference type="RefSeq" id="WP_255227615.1">
    <property type="nucleotide sequence ID" value="NZ_JAJEKE010000009.1"/>
</dbReference>
<evidence type="ECO:0000313" key="2">
    <source>
        <dbReference type="Proteomes" id="UP001651880"/>
    </source>
</evidence>
<reference evidence="1 2" key="1">
    <citation type="submission" date="2021-10" db="EMBL/GenBank/DDBJ databases">
        <title>Lutispora strain m25 sp. nov., a thermophilic, non-spore-forming bacterium isolated from a lab-scale methanogenic bioreactor digesting anaerobic sludge.</title>
        <authorList>
            <person name="El Houari A."/>
            <person name="Mcdonald J."/>
        </authorList>
    </citation>
    <scope>NUCLEOTIDE SEQUENCE [LARGE SCALE GENOMIC DNA]</scope>
    <source>
        <strain evidence="2">m25</strain>
    </source>
</reference>
<gene>
    <name evidence="1" type="ORF">LJD61_11120</name>
</gene>
<organism evidence="1 2">
    <name type="scientific">Lutispora saccharofermentans</name>
    <dbReference type="NCBI Taxonomy" id="3024236"/>
    <lineage>
        <taxon>Bacteria</taxon>
        <taxon>Bacillati</taxon>
        <taxon>Bacillota</taxon>
        <taxon>Clostridia</taxon>
        <taxon>Lutisporales</taxon>
        <taxon>Lutisporaceae</taxon>
        <taxon>Lutispora</taxon>
    </lineage>
</organism>
<comment type="caution">
    <text evidence="1">The sequence shown here is derived from an EMBL/GenBank/DDBJ whole genome shotgun (WGS) entry which is preliminary data.</text>
</comment>